<name>A0ABU7U252_9PROT</name>
<feature type="region of interest" description="Disordered" evidence="1">
    <location>
        <begin position="34"/>
        <end position="108"/>
    </location>
</feature>
<evidence type="ECO:0000313" key="3">
    <source>
        <dbReference type="Proteomes" id="UP001312908"/>
    </source>
</evidence>
<feature type="compositionally biased region" description="Basic and acidic residues" evidence="1">
    <location>
        <begin position="41"/>
        <end position="60"/>
    </location>
</feature>
<reference evidence="2 3" key="1">
    <citation type="submission" date="2023-10" db="EMBL/GenBank/DDBJ databases">
        <title>Sorlinia euscelidii gen. nov., sp. nov., an acetic acid bacteria isolated from the gut of Euscelidius variegatus emitter.</title>
        <authorList>
            <person name="Michoud G."/>
            <person name="Marasco R."/>
            <person name="Seferji K."/>
            <person name="Gonella E."/>
            <person name="Garuglieri E."/>
            <person name="Alma A."/>
            <person name="Mapelli F."/>
            <person name="Borin S."/>
            <person name="Daffonchio D."/>
            <person name="Crotti E."/>
        </authorList>
    </citation>
    <scope>NUCLEOTIDE SEQUENCE [LARGE SCALE GENOMIC DNA]</scope>
    <source>
        <strain evidence="2 3">EV16P</strain>
    </source>
</reference>
<organism evidence="2 3">
    <name type="scientific">Sorlinia euscelidii</name>
    <dbReference type="NCBI Taxonomy" id="3081148"/>
    <lineage>
        <taxon>Bacteria</taxon>
        <taxon>Pseudomonadati</taxon>
        <taxon>Pseudomonadota</taxon>
        <taxon>Alphaproteobacteria</taxon>
        <taxon>Acetobacterales</taxon>
        <taxon>Acetobacteraceae</taxon>
        <taxon>Sorlinia</taxon>
    </lineage>
</organism>
<feature type="compositionally biased region" description="Acidic residues" evidence="1">
    <location>
        <begin position="61"/>
        <end position="108"/>
    </location>
</feature>
<keyword evidence="3" id="KW-1185">Reference proteome</keyword>
<gene>
    <name evidence="2" type="ORF">DOFOFD_06125</name>
</gene>
<dbReference type="InterPro" id="IPR012644">
    <property type="entry name" value="CHP02300_FYDLN_acid"/>
</dbReference>
<comment type="caution">
    <text evidence="2">The sequence shown here is derived from an EMBL/GenBank/DDBJ whole genome shotgun (WGS) entry which is preliminary data.</text>
</comment>
<protein>
    <submittedName>
        <fullName evidence="2">TIGR02300 family protein</fullName>
    </submittedName>
</protein>
<proteinExistence type="predicted"/>
<accession>A0ABU7U252</accession>
<dbReference type="Pfam" id="PF09538">
    <property type="entry name" value="FYDLN_acid"/>
    <property type="match status" value="1"/>
</dbReference>
<evidence type="ECO:0000313" key="2">
    <source>
        <dbReference type="EMBL" id="MEE8658583.1"/>
    </source>
</evidence>
<dbReference type="Proteomes" id="UP001312908">
    <property type="component" value="Unassembled WGS sequence"/>
</dbReference>
<dbReference type="NCBIfam" id="TIGR02300">
    <property type="entry name" value="FYDLN_acid"/>
    <property type="match status" value="1"/>
</dbReference>
<evidence type="ECO:0000256" key="1">
    <source>
        <dbReference type="SAM" id="MobiDB-lite"/>
    </source>
</evidence>
<sequence length="108" mass="11939">MAKPELGLKRVCVSCGAKFYDLTRSPAVCPKCGVEQPTDMPRPKRVDEAPVDQVKRVAEDDRSEDIDVDLDTDDDDDDVIEDAADLDDDDDDLGAEIEVNTDSDDHEN</sequence>
<dbReference type="EMBL" id="JAWJZY010000002">
    <property type="protein sequence ID" value="MEE8658583.1"/>
    <property type="molecule type" value="Genomic_DNA"/>
</dbReference>
<dbReference type="RefSeq" id="WP_394819492.1">
    <property type="nucleotide sequence ID" value="NZ_JAWJZY010000002.1"/>
</dbReference>